<dbReference type="EMBL" id="CAJVPM010020328">
    <property type="protein sequence ID" value="CAG8634414.1"/>
    <property type="molecule type" value="Genomic_DNA"/>
</dbReference>
<keyword evidence="2" id="KW-1185">Reference proteome</keyword>
<evidence type="ECO:0000313" key="2">
    <source>
        <dbReference type="Proteomes" id="UP000789860"/>
    </source>
</evidence>
<name>A0ACA9N4K1_9GLOM</name>
<comment type="caution">
    <text evidence="1">The sequence shown here is derived from an EMBL/GenBank/DDBJ whole genome shotgun (WGS) entry which is preliminary data.</text>
</comment>
<evidence type="ECO:0000313" key="1">
    <source>
        <dbReference type="EMBL" id="CAG8634414.1"/>
    </source>
</evidence>
<dbReference type="Proteomes" id="UP000789860">
    <property type="component" value="Unassembled WGS sequence"/>
</dbReference>
<accession>A0ACA9N4K1</accession>
<proteinExistence type="predicted"/>
<gene>
    <name evidence="1" type="ORF">SCALOS_LOCUS8089</name>
</gene>
<protein>
    <submittedName>
        <fullName evidence="1">3446_t:CDS:1</fullName>
    </submittedName>
</protein>
<reference evidence="1" key="1">
    <citation type="submission" date="2021-06" db="EMBL/GenBank/DDBJ databases">
        <authorList>
            <person name="Kallberg Y."/>
            <person name="Tangrot J."/>
            <person name="Rosling A."/>
        </authorList>
    </citation>
    <scope>NUCLEOTIDE SEQUENCE</scope>
    <source>
        <strain evidence="1">AU212A</strain>
    </source>
</reference>
<organism evidence="1 2">
    <name type="scientific">Scutellospora calospora</name>
    <dbReference type="NCBI Taxonomy" id="85575"/>
    <lineage>
        <taxon>Eukaryota</taxon>
        <taxon>Fungi</taxon>
        <taxon>Fungi incertae sedis</taxon>
        <taxon>Mucoromycota</taxon>
        <taxon>Glomeromycotina</taxon>
        <taxon>Glomeromycetes</taxon>
        <taxon>Diversisporales</taxon>
        <taxon>Gigasporaceae</taxon>
        <taxon>Scutellospora</taxon>
    </lineage>
</organism>
<sequence length="199" mass="21669">MKIIIGTILSILLISLISSVDAKDVCTGLTPANGTQIANVASCSKTALGQIPTVNHMTSTIITKPEFGQTLPINKNFTVEVKIINLHTGFFSNPETQYYSFSQTLDKNGKIEGHSHITVQYLGLKATPDNPPDPRTFAFFQGLNAKAVDGTLSQTLKLTEAGFYRICTMAASFSHQPLIMPVAKRGSQDDCIRIRISEH</sequence>